<name>A0A2T6ZU36_TUBBO</name>
<reference evidence="1 2" key="1">
    <citation type="submission" date="2017-04" db="EMBL/GenBank/DDBJ databases">
        <title>Draft genome sequence of Tuber borchii Vittad., a whitish edible truffle.</title>
        <authorList>
            <consortium name="DOE Joint Genome Institute"/>
            <person name="Murat C."/>
            <person name="Kuo A."/>
            <person name="Barry K.W."/>
            <person name="Clum A."/>
            <person name="Dockter R.B."/>
            <person name="Fauchery L."/>
            <person name="Iotti M."/>
            <person name="Kohler A."/>
            <person name="Labutti K."/>
            <person name="Lindquist E.A."/>
            <person name="Lipzen A."/>
            <person name="Ohm R.A."/>
            <person name="Wang M."/>
            <person name="Grigoriev I.V."/>
            <person name="Zambonelli A."/>
            <person name="Martin F.M."/>
        </authorList>
    </citation>
    <scope>NUCLEOTIDE SEQUENCE [LARGE SCALE GENOMIC DNA]</scope>
    <source>
        <strain evidence="1 2">Tbo3840</strain>
    </source>
</reference>
<dbReference type="EMBL" id="NESQ01000101">
    <property type="protein sequence ID" value="PUU79012.1"/>
    <property type="molecule type" value="Genomic_DNA"/>
</dbReference>
<gene>
    <name evidence="1" type="ORF">B9Z19DRAFT_1125733</name>
</gene>
<proteinExistence type="predicted"/>
<evidence type="ECO:0000313" key="2">
    <source>
        <dbReference type="Proteomes" id="UP000244722"/>
    </source>
</evidence>
<organism evidence="1 2">
    <name type="scientific">Tuber borchii</name>
    <name type="common">White truffle</name>
    <dbReference type="NCBI Taxonomy" id="42251"/>
    <lineage>
        <taxon>Eukaryota</taxon>
        <taxon>Fungi</taxon>
        <taxon>Dikarya</taxon>
        <taxon>Ascomycota</taxon>
        <taxon>Pezizomycotina</taxon>
        <taxon>Pezizomycetes</taxon>
        <taxon>Pezizales</taxon>
        <taxon>Tuberaceae</taxon>
        <taxon>Tuber</taxon>
    </lineage>
</organism>
<protein>
    <submittedName>
        <fullName evidence="1">Uncharacterized protein</fullName>
    </submittedName>
</protein>
<dbReference type="Proteomes" id="UP000244722">
    <property type="component" value="Unassembled WGS sequence"/>
</dbReference>
<accession>A0A2T6ZU36</accession>
<sequence>MNYQGHSSLDYYSPDEVMLNQKPGWEQAMSITSRAQQTISNIHEESASSTQLENSSKAVSTLTRTQIPFEKSENQAYTYKITGTINNQLVQVHDRSDEQYSRPEVEDK</sequence>
<evidence type="ECO:0000313" key="1">
    <source>
        <dbReference type="EMBL" id="PUU79012.1"/>
    </source>
</evidence>
<dbReference type="AlphaFoldDB" id="A0A2T6ZU36"/>
<keyword evidence="2" id="KW-1185">Reference proteome</keyword>
<comment type="caution">
    <text evidence="1">The sequence shown here is derived from an EMBL/GenBank/DDBJ whole genome shotgun (WGS) entry which is preliminary data.</text>
</comment>